<dbReference type="PANTHER" id="PTHR43527:SF2">
    <property type="entry name" value="4-DIPHOSPHOCYTIDYL-2-C-METHYL-D-ERYTHRITOL KINASE, CHLOROPLASTIC"/>
    <property type="match status" value="1"/>
</dbReference>
<dbReference type="Gene3D" id="3.30.70.890">
    <property type="entry name" value="GHMP kinase, C-terminal domain"/>
    <property type="match status" value="1"/>
</dbReference>
<dbReference type="InterPro" id="IPR014721">
    <property type="entry name" value="Ribsml_uS5_D2-typ_fold_subgr"/>
</dbReference>
<dbReference type="NCBIfam" id="TIGR00154">
    <property type="entry name" value="ispE"/>
    <property type="match status" value="1"/>
</dbReference>
<keyword evidence="16" id="KW-1185">Reference proteome</keyword>
<comment type="similarity">
    <text evidence="1 10">Belongs to the GHMP kinase family. IspE subfamily.</text>
</comment>
<dbReference type="GO" id="GO:0019288">
    <property type="term" value="P:isopentenyl diphosphate biosynthetic process, methylerythritol 4-phosphate pathway"/>
    <property type="evidence" value="ECO:0007669"/>
    <property type="project" value="UniProtKB-UniRule"/>
</dbReference>
<comment type="catalytic activity">
    <reaction evidence="10">
        <text>4-CDP-2-C-methyl-D-erythritol + ATP = 4-CDP-2-C-methyl-D-erythritol 2-phosphate + ADP + H(+)</text>
        <dbReference type="Rhea" id="RHEA:18437"/>
        <dbReference type="ChEBI" id="CHEBI:15378"/>
        <dbReference type="ChEBI" id="CHEBI:30616"/>
        <dbReference type="ChEBI" id="CHEBI:57823"/>
        <dbReference type="ChEBI" id="CHEBI:57919"/>
        <dbReference type="ChEBI" id="CHEBI:456216"/>
        <dbReference type="EC" id="2.7.1.148"/>
    </reaction>
</comment>
<accession>A0A1H8G3L7</accession>
<dbReference type="Proteomes" id="UP000199493">
    <property type="component" value="Unassembled WGS sequence"/>
</dbReference>
<dbReference type="EMBL" id="FODB01000009">
    <property type="protein sequence ID" value="SEN38370.1"/>
    <property type="molecule type" value="Genomic_DNA"/>
</dbReference>
<dbReference type="PANTHER" id="PTHR43527">
    <property type="entry name" value="4-DIPHOSPHOCYTIDYL-2-C-METHYL-D-ERYTHRITOL KINASE, CHLOROPLASTIC"/>
    <property type="match status" value="1"/>
</dbReference>
<comment type="pathway">
    <text evidence="10">Isoprenoid biosynthesis; isopentenyl diphosphate biosynthesis via DXP pathway; isopentenyl diphosphate from 1-deoxy-D-xylulose 5-phosphate: step 3/6.</text>
</comment>
<keyword evidence="7 10" id="KW-0067">ATP-binding</keyword>
<evidence type="ECO:0000313" key="16">
    <source>
        <dbReference type="Proteomes" id="UP000501053"/>
    </source>
</evidence>
<dbReference type="UniPathway" id="UPA00056">
    <property type="reaction ID" value="UER00094"/>
</dbReference>
<dbReference type="SUPFAM" id="SSF55060">
    <property type="entry name" value="GHMP Kinase, C-terminal domain"/>
    <property type="match status" value="1"/>
</dbReference>
<evidence type="ECO:0000256" key="6">
    <source>
        <dbReference type="ARBA" id="ARBA00022777"/>
    </source>
</evidence>
<dbReference type="GO" id="GO:0016114">
    <property type="term" value="P:terpenoid biosynthetic process"/>
    <property type="evidence" value="ECO:0007669"/>
    <property type="project" value="UniProtKB-UniRule"/>
</dbReference>
<organism evidence="14 15">
    <name type="scientific">Vreelandella aquamarina</name>
    <dbReference type="NCBI Taxonomy" id="77097"/>
    <lineage>
        <taxon>Bacteria</taxon>
        <taxon>Pseudomonadati</taxon>
        <taxon>Pseudomonadota</taxon>
        <taxon>Gammaproteobacteria</taxon>
        <taxon>Oceanospirillales</taxon>
        <taxon>Halomonadaceae</taxon>
        <taxon>Vreelandella</taxon>
    </lineage>
</organism>
<dbReference type="EMBL" id="AP022869">
    <property type="protein sequence ID" value="BCB73462.1"/>
    <property type="molecule type" value="Genomic_DNA"/>
</dbReference>
<feature type="active site" evidence="10">
    <location>
        <position position="15"/>
    </location>
</feature>
<evidence type="ECO:0000313" key="15">
    <source>
        <dbReference type="Proteomes" id="UP000199493"/>
    </source>
</evidence>
<evidence type="ECO:0000256" key="10">
    <source>
        <dbReference type="HAMAP-Rule" id="MF_00061"/>
    </source>
</evidence>
<keyword evidence="5 10" id="KW-0547">Nucleotide-binding</keyword>
<feature type="domain" description="GHMP kinase N-terminal" evidence="11">
    <location>
        <begin position="70"/>
        <end position="148"/>
    </location>
</feature>
<dbReference type="GO" id="GO:0050515">
    <property type="term" value="F:4-(cytidine 5'-diphospho)-2-C-methyl-D-erythritol kinase activity"/>
    <property type="evidence" value="ECO:0007669"/>
    <property type="project" value="UniProtKB-UniRule"/>
</dbReference>
<dbReference type="Gene3D" id="3.30.230.10">
    <property type="match status" value="1"/>
</dbReference>
<dbReference type="RefSeq" id="WP_062359159.1">
    <property type="nucleotide sequence ID" value="NZ_AP022869.1"/>
</dbReference>
<dbReference type="Pfam" id="PF00288">
    <property type="entry name" value="GHMP_kinases_N"/>
    <property type="match status" value="1"/>
</dbReference>
<feature type="active site" evidence="10">
    <location>
        <position position="140"/>
    </location>
</feature>
<evidence type="ECO:0000256" key="5">
    <source>
        <dbReference type="ARBA" id="ARBA00022741"/>
    </source>
</evidence>
<accession>A0A6F8XI23</accession>
<proteinExistence type="inferred from homology"/>
<evidence type="ECO:0000256" key="1">
    <source>
        <dbReference type="ARBA" id="ARBA00009684"/>
    </source>
</evidence>
<dbReference type="SUPFAM" id="SSF54211">
    <property type="entry name" value="Ribosomal protein S5 domain 2-like"/>
    <property type="match status" value="1"/>
</dbReference>
<evidence type="ECO:0000256" key="3">
    <source>
        <dbReference type="ARBA" id="ARBA00017473"/>
    </source>
</evidence>
<feature type="binding site" evidence="10">
    <location>
        <begin position="98"/>
        <end position="108"/>
    </location>
    <ligand>
        <name>ATP</name>
        <dbReference type="ChEBI" id="CHEBI:30616"/>
    </ligand>
</feature>
<dbReference type="AlphaFoldDB" id="A0A1H8G3L7"/>
<dbReference type="InterPro" id="IPR020568">
    <property type="entry name" value="Ribosomal_Su5_D2-typ_SF"/>
</dbReference>
<reference evidence="14 15" key="1">
    <citation type="submission" date="2016-10" db="EMBL/GenBank/DDBJ databases">
        <authorList>
            <person name="de Groot N.N."/>
        </authorList>
    </citation>
    <scope>NUCLEOTIDE SEQUENCE [LARGE SCALE GENOMIC DNA]</scope>
    <source>
        <strain evidence="14 15">558</strain>
    </source>
</reference>
<dbReference type="EC" id="2.7.1.148" evidence="2 10"/>
<dbReference type="Pfam" id="PF08544">
    <property type="entry name" value="GHMP_kinases_C"/>
    <property type="match status" value="1"/>
</dbReference>
<evidence type="ECO:0000256" key="2">
    <source>
        <dbReference type="ARBA" id="ARBA00012052"/>
    </source>
</evidence>
<reference evidence="13 16" key="2">
    <citation type="submission" date="2020-03" db="EMBL/GenBank/DDBJ databases">
        <title>Complete Genome Sequence of Halomonas meridiana strain Eplume2, isolated from hydrothermal-plume in the north east Pacific Ocean.</title>
        <authorList>
            <person name="Kurihara Y."/>
            <person name="Kawai S."/>
            <person name="Sakai A."/>
            <person name="Galipon J."/>
            <person name="Arakawa K."/>
        </authorList>
    </citation>
    <scope>NUCLEOTIDE SEQUENCE [LARGE SCALE GENOMIC DNA]</scope>
    <source>
        <strain evidence="13 16">Eplume2</strain>
    </source>
</reference>
<evidence type="ECO:0000256" key="9">
    <source>
        <dbReference type="ARBA" id="ARBA00032554"/>
    </source>
</evidence>
<dbReference type="Proteomes" id="UP000501053">
    <property type="component" value="Chromosome"/>
</dbReference>
<dbReference type="InterPro" id="IPR006204">
    <property type="entry name" value="GHMP_kinase_N_dom"/>
</dbReference>
<name>A0A1H8G3L7_9GAMM</name>
<evidence type="ECO:0000259" key="11">
    <source>
        <dbReference type="Pfam" id="PF00288"/>
    </source>
</evidence>
<dbReference type="PIRSF" id="PIRSF010376">
    <property type="entry name" value="IspE"/>
    <property type="match status" value="1"/>
</dbReference>
<keyword evidence="8 10" id="KW-0414">Isoprene biosynthesis</keyword>
<evidence type="ECO:0000259" key="12">
    <source>
        <dbReference type="Pfam" id="PF08544"/>
    </source>
</evidence>
<feature type="domain" description="GHMP kinase C-terminal" evidence="12">
    <location>
        <begin position="209"/>
        <end position="261"/>
    </location>
</feature>
<dbReference type="GO" id="GO:0005524">
    <property type="term" value="F:ATP binding"/>
    <property type="evidence" value="ECO:0007669"/>
    <property type="project" value="UniProtKB-UniRule"/>
</dbReference>
<dbReference type="InterPro" id="IPR013750">
    <property type="entry name" value="GHMP_kinase_C_dom"/>
</dbReference>
<sequence length="286" mass="30673">MPATPRPLTLPAPAKLNRMLHIVGRRQDGYHELQTLFQIIDLCDYLSFNLRQDGVIELTTSMDGVAHDDNLIVRAAKRLQQASGTHLGASISIEKHLPMGGGLGGGSSNAATVLKGLNQLWQLGLSDATLAELGLALGADVPVFVLGKSAWAEGVGEKLTPATLDTPWFVVIHPGISVSTPAIFQDPELTRDSLPITMARALQGGVAEWRNDCEATVKKRYPRIAEALDWLAQHAPSRLTGTGACLFAAFESQEAAQTVAELANQRWQAWVARGLNTSPLQDALGC</sequence>
<evidence type="ECO:0000256" key="4">
    <source>
        <dbReference type="ARBA" id="ARBA00022679"/>
    </source>
</evidence>
<evidence type="ECO:0000256" key="7">
    <source>
        <dbReference type="ARBA" id="ARBA00022840"/>
    </source>
</evidence>
<evidence type="ECO:0000313" key="13">
    <source>
        <dbReference type="EMBL" id="BCB73462.1"/>
    </source>
</evidence>
<dbReference type="InterPro" id="IPR004424">
    <property type="entry name" value="IspE"/>
</dbReference>
<gene>
    <name evidence="10 13" type="primary">ispE</name>
    <name evidence="13" type="ORF">HMEPL2_38130</name>
    <name evidence="14" type="ORF">SAMN04490369_100951</name>
</gene>
<dbReference type="InterPro" id="IPR036554">
    <property type="entry name" value="GHMP_kinase_C_sf"/>
</dbReference>
<dbReference type="HAMAP" id="MF_00061">
    <property type="entry name" value="IspE"/>
    <property type="match status" value="1"/>
</dbReference>
<evidence type="ECO:0000256" key="8">
    <source>
        <dbReference type="ARBA" id="ARBA00023229"/>
    </source>
</evidence>
<dbReference type="STRING" id="77097.SAMN04490369_100951"/>
<comment type="function">
    <text evidence="10">Catalyzes the phosphorylation of the position 2 hydroxy group of 4-diphosphocytidyl-2C-methyl-D-erythritol.</text>
</comment>
<keyword evidence="4 10" id="KW-0808">Transferase</keyword>
<keyword evidence="6 10" id="KW-0418">Kinase</keyword>
<evidence type="ECO:0000313" key="14">
    <source>
        <dbReference type="EMBL" id="SEN38370.1"/>
    </source>
</evidence>
<protein>
    <recommendedName>
        <fullName evidence="3 10">4-diphosphocytidyl-2-C-methyl-D-erythritol kinase</fullName>
        <shortName evidence="10">CMK</shortName>
        <ecNumber evidence="2 10">2.7.1.148</ecNumber>
    </recommendedName>
    <alternativeName>
        <fullName evidence="9 10">4-(cytidine-5'-diphospho)-2-C-methyl-D-erythritol kinase</fullName>
    </alternativeName>
</protein>